<feature type="compositionally biased region" description="Basic and acidic residues" evidence="8">
    <location>
        <begin position="607"/>
        <end position="620"/>
    </location>
</feature>
<keyword evidence="3" id="KW-0227">DNA damage</keyword>
<evidence type="ECO:0008006" key="11">
    <source>
        <dbReference type="Google" id="ProtNLM"/>
    </source>
</evidence>
<keyword evidence="2" id="KW-0132">Cell division</keyword>
<feature type="compositionally biased region" description="Basic and acidic residues" evidence="8">
    <location>
        <begin position="298"/>
        <end position="307"/>
    </location>
</feature>
<gene>
    <name evidence="9" type="ORF">JCGZ_07095</name>
</gene>
<dbReference type="GO" id="GO:0051301">
    <property type="term" value="P:cell division"/>
    <property type="evidence" value="ECO:0007669"/>
    <property type="project" value="UniProtKB-KW"/>
</dbReference>
<feature type="compositionally biased region" description="Low complexity" evidence="8">
    <location>
        <begin position="748"/>
        <end position="758"/>
    </location>
</feature>
<feature type="compositionally biased region" description="Basic and acidic residues" evidence="8">
    <location>
        <begin position="262"/>
        <end position="276"/>
    </location>
</feature>
<dbReference type="SUPFAM" id="SSF48371">
    <property type="entry name" value="ARM repeat"/>
    <property type="match status" value="1"/>
</dbReference>
<evidence type="ECO:0000256" key="1">
    <source>
        <dbReference type="ARBA" id="ARBA00004123"/>
    </source>
</evidence>
<organism evidence="9 10">
    <name type="scientific">Jatropha curcas</name>
    <name type="common">Barbados nut</name>
    <dbReference type="NCBI Taxonomy" id="180498"/>
    <lineage>
        <taxon>Eukaryota</taxon>
        <taxon>Viridiplantae</taxon>
        <taxon>Streptophyta</taxon>
        <taxon>Embryophyta</taxon>
        <taxon>Tracheophyta</taxon>
        <taxon>Spermatophyta</taxon>
        <taxon>Magnoliopsida</taxon>
        <taxon>eudicotyledons</taxon>
        <taxon>Gunneridae</taxon>
        <taxon>Pentapetalae</taxon>
        <taxon>rosids</taxon>
        <taxon>fabids</taxon>
        <taxon>Malpighiales</taxon>
        <taxon>Euphorbiaceae</taxon>
        <taxon>Crotonoideae</taxon>
        <taxon>Jatropheae</taxon>
        <taxon>Jatropha</taxon>
    </lineage>
</organism>
<evidence type="ECO:0000256" key="3">
    <source>
        <dbReference type="ARBA" id="ARBA00022763"/>
    </source>
</evidence>
<dbReference type="Proteomes" id="UP000027138">
    <property type="component" value="Unassembled WGS sequence"/>
</dbReference>
<feature type="compositionally biased region" description="Basic and acidic residues" evidence="8">
    <location>
        <begin position="762"/>
        <end position="795"/>
    </location>
</feature>
<feature type="region of interest" description="Disordered" evidence="8">
    <location>
        <begin position="695"/>
        <end position="925"/>
    </location>
</feature>
<dbReference type="CDD" id="cd20404">
    <property type="entry name" value="Tudor_Agenet_AtEML-like"/>
    <property type="match status" value="1"/>
</dbReference>
<feature type="compositionally biased region" description="Low complexity" evidence="8">
    <location>
        <begin position="861"/>
        <end position="872"/>
    </location>
</feature>
<dbReference type="OrthoDB" id="200660at2759"/>
<feature type="compositionally biased region" description="Polar residues" evidence="8">
    <location>
        <begin position="345"/>
        <end position="355"/>
    </location>
</feature>
<dbReference type="STRING" id="180498.A0A067KNY9"/>
<evidence type="ECO:0000256" key="6">
    <source>
        <dbReference type="ARBA" id="ARBA00023242"/>
    </source>
</evidence>
<dbReference type="GO" id="GO:0007064">
    <property type="term" value="P:mitotic sister chromatid cohesion"/>
    <property type="evidence" value="ECO:0007669"/>
    <property type="project" value="InterPro"/>
</dbReference>
<comment type="subcellular location">
    <subcellularLocation>
        <location evidence="1">Nucleus</location>
    </subcellularLocation>
</comment>
<keyword evidence="10" id="KW-1185">Reference proteome</keyword>
<feature type="compositionally biased region" description="Basic and acidic residues" evidence="8">
    <location>
        <begin position="813"/>
        <end position="831"/>
    </location>
</feature>
<feature type="compositionally biased region" description="Basic and acidic residues" evidence="8">
    <location>
        <begin position="329"/>
        <end position="344"/>
    </location>
</feature>
<dbReference type="AlphaFoldDB" id="A0A067KNY9"/>
<dbReference type="GO" id="GO:0000785">
    <property type="term" value="C:chromatin"/>
    <property type="evidence" value="ECO:0007669"/>
    <property type="project" value="TreeGrafter"/>
</dbReference>
<accession>A0A067KNY9</accession>
<dbReference type="Gene3D" id="2.30.30.140">
    <property type="match status" value="1"/>
</dbReference>
<keyword evidence="6" id="KW-0539">Nucleus</keyword>
<evidence type="ECO:0000256" key="5">
    <source>
        <dbReference type="ARBA" id="ARBA00023204"/>
    </source>
</evidence>
<keyword evidence="4" id="KW-0498">Mitosis</keyword>
<sequence length="925" mass="99601">MASTDRELEQQLLEAGNRLVDPPPAVDELIALLDQVENCLSRVEQSPSRAMQDALAPSLKALVADQLFKHLNVDVRVAVASCISEITRITAPDAPYDDEQMKDVFQLIVSCFENLADRSSPSYGKRTAVLETVAKVRSCVVMLDLECDALIIEMFQHFLNAVRDYHPENVITAMETIMTLVLEESEDISPELLSPLLASVKRGNEEVLPVARRLGERVLESCAAKVKPYLQQAVNSLGASLDEYSDIVASICQEISGTVEQSDAHAADENKVEETKPAGASSDDADKAIATDAGSSKQADRTNDKSPKSVVSNGVAQTGEDDSLADSCSLKKQEDGNQVDHSKSIDMSSNANTDVLDSEKIVNEETGPEQATKKKGKKVNSSTKLTEASESSQSGADKEAHKLPDDQTHSKDVPSCPQEEPSVEATVSSENKKEAVSSQPPSPKAQEGESMNVASPSASGSIPDENLSKNSGRTKKKETLIKDSEPSADDVPKKTSEGTSDSEAKPNKRSARKAPAKISNEEKAPLTTDATKKETGTTSESEAKPLKQSSKKVATSGNNGDGSSLNQSEDKKQRSRGKSISDKSMSKNSTKADDKEKVFSPKSATKSTKDEHQLEDTPKTDKKRKRGSSNEKGSDNDDSNAALVGLRVKVWWPKDRQFYEGEISGYDPVRKKHKVTYDDGDVETLTLKKEKWQVIKDDSAQDEGEAADRQSLEVPSEMPLKKKVKTNSDQSSKQGKVDASPLRGGGASSSKSKNAATKSGRKSKEVSKTDGKSVDESKAAKKAEDDSVGKTKDNSSRSGSKIVDVTPKTSSKSKNDESASKTGKSKEDGMRTPKTSSKSKQETVKTGKSKQDTPKATSNAKGKSPKSGGKSSVNGTGKLKSGFLKVKETEEKEESTDSGKLQESIKRKSKGQGSEVKSGKKRRRV</sequence>
<feature type="region of interest" description="Disordered" evidence="8">
    <location>
        <begin position="260"/>
        <end position="642"/>
    </location>
</feature>
<dbReference type="SUPFAM" id="SSF63748">
    <property type="entry name" value="Tudor/PWWP/MBT"/>
    <property type="match status" value="1"/>
</dbReference>
<dbReference type="PANTHER" id="PTHR12663:SF3">
    <property type="entry name" value="SISTER CHROMATID COHESION PROTEIN PDS5 HOMOLOG C"/>
    <property type="match status" value="1"/>
</dbReference>
<feature type="compositionally biased region" description="Basic and acidic residues" evidence="8">
    <location>
        <begin position="579"/>
        <end position="599"/>
    </location>
</feature>
<evidence type="ECO:0000256" key="4">
    <source>
        <dbReference type="ARBA" id="ARBA00022776"/>
    </source>
</evidence>
<protein>
    <recommendedName>
        <fullName evidence="11">Tudor domain-containing protein</fullName>
    </recommendedName>
</protein>
<dbReference type="PANTHER" id="PTHR12663">
    <property type="entry name" value="ANDROGEN INDUCED INHIBITOR OF PROLIFERATION AS3 / PDS5-RELATED"/>
    <property type="match status" value="1"/>
</dbReference>
<feature type="compositionally biased region" description="Basic and acidic residues" evidence="8">
    <location>
        <begin position="477"/>
        <end position="506"/>
    </location>
</feature>
<dbReference type="Pfam" id="PF20168">
    <property type="entry name" value="PDS5"/>
    <property type="match status" value="1"/>
</dbReference>
<feature type="compositionally biased region" description="Basic and acidic residues" evidence="8">
    <location>
        <begin position="396"/>
        <end position="412"/>
    </location>
</feature>
<dbReference type="GO" id="GO:0005634">
    <property type="term" value="C:nucleus"/>
    <property type="evidence" value="ECO:0007669"/>
    <property type="project" value="UniProtKB-SubCell"/>
</dbReference>
<dbReference type="EMBL" id="KK914539">
    <property type="protein sequence ID" value="KDP33524.1"/>
    <property type="molecule type" value="Genomic_DNA"/>
</dbReference>
<evidence type="ECO:0000256" key="2">
    <source>
        <dbReference type="ARBA" id="ARBA00022618"/>
    </source>
</evidence>
<feature type="compositionally biased region" description="Basic and acidic residues" evidence="8">
    <location>
        <begin position="839"/>
        <end position="853"/>
    </location>
</feature>
<dbReference type="Gene3D" id="1.25.10.10">
    <property type="entry name" value="Leucine-rich Repeat Variant"/>
    <property type="match status" value="1"/>
</dbReference>
<dbReference type="KEGG" id="jcu:105637564"/>
<name>A0A067KNY9_JATCU</name>
<reference evidence="9 10" key="1">
    <citation type="journal article" date="2014" name="PLoS ONE">
        <title>Global Analysis of Gene Expression Profiles in Physic Nut (Jatropha curcas L.) Seedlings Exposed to Salt Stress.</title>
        <authorList>
            <person name="Zhang L."/>
            <person name="Zhang C."/>
            <person name="Wu P."/>
            <person name="Chen Y."/>
            <person name="Li M."/>
            <person name="Jiang H."/>
            <person name="Wu G."/>
        </authorList>
    </citation>
    <scope>NUCLEOTIDE SEQUENCE [LARGE SCALE GENOMIC DNA]</scope>
    <source>
        <strain evidence="10">cv. GZQX0401</strain>
        <tissue evidence="9">Young leaves</tissue>
    </source>
</reference>
<dbReference type="InterPro" id="IPR011989">
    <property type="entry name" value="ARM-like"/>
</dbReference>
<dbReference type="GO" id="GO:0035825">
    <property type="term" value="P:homologous recombination"/>
    <property type="evidence" value="ECO:0007669"/>
    <property type="project" value="UniProtKB-ARBA"/>
</dbReference>
<proteinExistence type="predicted"/>
<evidence type="ECO:0000313" key="9">
    <source>
        <dbReference type="EMBL" id="KDP33524.1"/>
    </source>
</evidence>
<feature type="compositionally biased region" description="Basic and acidic residues" evidence="8">
    <location>
        <begin position="519"/>
        <end position="545"/>
    </location>
</feature>
<evidence type="ECO:0000256" key="8">
    <source>
        <dbReference type="SAM" id="MobiDB-lite"/>
    </source>
</evidence>
<keyword evidence="5" id="KW-0234">DNA repair</keyword>
<evidence type="ECO:0000313" key="10">
    <source>
        <dbReference type="Proteomes" id="UP000027138"/>
    </source>
</evidence>
<evidence type="ECO:0000256" key="7">
    <source>
        <dbReference type="ARBA" id="ARBA00023306"/>
    </source>
</evidence>
<keyword evidence="7" id="KW-0131">Cell cycle</keyword>
<feature type="compositionally biased region" description="Polar residues" evidence="8">
    <location>
        <begin position="379"/>
        <end position="395"/>
    </location>
</feature>
<dbReference type="InterPro" id="IPR039776">
    <property type="entry name" value="Pds5"/>
</dbReference>
<dbReference type="GO" id="GO:0006281">
    <property type="term" value="P:DNA repair"/>
    <property type="evidence" value="ECO:0007669"/>
    <property type="project" value="UniProtKB-KW"/>
</dbReference>
<dbReference type="InterPro" id="IPR016024">
    <property type="entry name" value="ARM-type_fold"/>
</dbReference>
<feature type="compositionally biased region" description="Polar residues" evidence="8">
    <location>
        <begin position="547"/>
        <end position="567"/>
    </location>
</feature>